<dbReference type="OrthoDB" id="448446at2759"/>
<reference evidence="11" key="1">
    <citation type="journal article" date="2020" name="Nat. Commun.">
        <title>Large-scale genome sequencing of mycorrhizal fungi provides insights into the early evolution of symbiotic traits.</title>
        <authorList>
            <person name="Miyauchi S."/>
            <person name="Kiss E."/>
            <person name="Kuo A."/>
            <person name="Drula E."/>
            <person name="Kohler A."/>
            <person name="Sanchez-Garcia M."/>
            <person name="Morin E."/>
            <person name="Andreopoulos B."/>
            <person name="Barry K.W."/>
            <person name="Bonito G."/>
            <person name="Buee M."/>
            <person name="Carver A."/>
            <person name="Chen C."/>
            <person name="Cichocki N."/>
            <person name="Clum A."/>
            <person name="Culley D."/>
            <person name="Crous P.W."/>
            <person name="Fauchery L."/>
            <person name="Girlanda M."/>
            <person name="Hayes R.D."/>
            <person name="Keri Z."/>
            <person name="LaButti K."/>
            <person name="Lipzen A."/>
            <person name="Lombard V."/>
            <person name="Magnuson J."/>
            <person name="Maillard F."/>
            <person name="Murat C."/>
            <person name="Nolan M."/>
            <person name="Ohm R.A."/>
            <person name="Pangilinan J."/>
            <person name="Pereira M.F."/>
            <person name="Perotto S."/>
            <person name="Peter M."/>
            <person name="Pfister S."/>
            <person name="Riley R."/>
            <person name="Sitrit Y."/>
            <person name="Stielow J.B."/>
            <person name="Szollosi G."/>
            <person name="Zifcakova L."/>
            <person name="Stursova M."/>
            <person name="Spatafora J.W."/>
            <person name="Tedersoo L."/>
            <person name="Vaario L.M."/>
            <person name="Yamada A."/>
            <person name="Yan M."/>
            <person name="Wang P."/>
            <person name="Xu J."/>
            <person name="Bruns T."/>
            <person name="Baldrian P."/>
            <person name="Vilgalys R."/>
            <person name="Dunand C."/>
            <person name="Henrissat B."/>
            <person name="Grigoriev I.V."/>
            <person name="Hibbett D."/>
            <person name="Nagy L.G."/>
            <person name="Martin F.M."/>
        </authorList>
    </citation>
    <scope>NUCLEOTIDE SEQUENCE</scope>
    <source>
        <strain evidence="11">UH-Tt-Lm1</strain>
    </source>
</reference>
<protein>
    <recommendedName>
        <fullName evidence="9">rRNA biogenesis protein RRP36</fullName>
    </recommendedName>
</protein>
<feature type="compositionally biased region" description="Low complexity" evidence="10">
    <location>
        <begin position="71"/>
        <end position="81"/>
    </location>
</feature>
<feature type="compositionally biased region" description="Basic residues" evidence="10">
    <location>
        <begin position="375"/>
        <end position="387"/>
    </location>
</feature>
<feature type="compositionally biased region" description="Basic and acidic residues" evidence="10">
    <location>
        <begin position="183"/>
        <end position="204"/>
    </location>
</feature>
<sequence length="419" mass="47186">MARRPRPASRERPGKEKLVANVASSSKVKLPLPKATSKRNLKHVAFEPESDEGKWEDDDDDDDKSSNPDQGESSNDSSVGDSDGDGEESDVDLDVDAPRAAQWVDEDDIEQLETPSGDASYKRTADPEDIETVQDNLASLPFGALRRAQRVLASAQAEENPSDSEDESSESESGPEEVTVVGKESKPNAHKPEWSNKPRTDIAKRPNKNAPTEVTSKKPITRRRQIVEVPKTEVRDPRFLPFTGKLEPHLYRQSYGFLSEMHKTELSTLKENLKRARKMLASSPRDQREEREQEVAKLEQAVKRAESNVNRDRREQIEQEALGKASQEEREKRKAGKGAWHMKEAEKRKLLVKARYDALATEGGKRAVRKAIEKKQKKIGQKEKKSRPFGSKPPPSRKRAFEGNGDGARGEQRKRVRTQ</sequence>
<feature type="compositionally biased region" description="Acidic residues" evidence="10">
    <location>
        <begin position="48"/>
        <end position="63"/>
    </location>
</feature>
<evidence type="ECO:0000256" key="2">
    <source>
        <dbReference type="ARBA" id="ARBA00009418"/>
    </source>
</evidence>
<dbReference type="PANTHER" id="PTHR21738">
    <property type="entry name" value="RIBOSOMAL RNA PROCESSING PROTEIN 36 HOMOLOG"/>
    <property type="match status" value="1"/>
</dbReference>
<evidence type="ECO:0000313" key="11">
    <source>
        <dbReference type="EMBL" id="KAF9787180.1"/>
    </source>
</evidence>
<organism evidence="11 12">
    <name type="scientific">Thelephora terrestris</name>
    <dbReference type="NCBI Taxonomy" id="56493"/>
    <lineage>
        <taxon>Eukaryota</taxon>
        <taxon>Fungi</taxon>
        <taxon>Dikarya</taxon>
        <taxon>Basidiomycota</taxon>
        <taxon>Agaricomycotina</taxon>
        <taxon>Agaricomycetes</taxon>
        <taxon>Thelephorales</taxon>
        <taxon>Thelephoraceae</taxon>
        <taxon>Thelephora</taxon>
    </lineage>
</organism>
<dbReference type="AlphaFoldDB" id="A0A9P6HJB8"/>
<keyword evidence="3 9" id="KW-0690">Ribosome biogenesis</keyword>
<keyword evidence="7 9" id="KW-0687">Ribonucleoprotein</keyword>
<evidence type="ECO:0000256" key="10">
    <source>
        <dbReference type="SAM" id="MobiDB-lite"/>
    </source>
</evidence>
<dbReference type="GO" id="GO:0000462">
    <property type="term" value="P:maturation of SSU-rRNA from tricistronic rRNA transcript (SSU-rRNA, 5.8S rRNA, LSU-rRNA)"/>
    <property type="evidence" value="ECO:0007669"/>
    <property type="project" value="TreeGrafter"/>
</dbReference>
<proteinExistence type="inferred from homology"/>
<evidence type="ECO:0000256" key="4">
    <source>
        <dbReference type="ARBA" id="ARBA00022552"/>
    </source>
</evidence>
<accession>A0A9P6HJB8</accession>
<evidence type="ECO:0000256" key="5">
    <source>
        <dbReference type="ARBA" id="ARBA00023054"/>
    </source>
</evidence>
<keyword evidence="12" id="KW-1185">Reference proteome</keyword>
<feature type="compositionally biased region" description="Basic and acidic residues" evidence="10">
    <location>
        <begin position="303"/>
        <end position="317"/>
    </location>
</feature>
<keyword evidence="5" id="KW-0175">Coiled coil</keyword>
<keyword evidence="4 9" id="KW-0698">rRNA processing</keyword>
<evidence type="ECO:0000256" key="7">
    <source>
        <dbReference type="ARBA" id="ARBA00023274"/>
    </source>
</evidence>
<comment type="function">
    <text evidence="8 9">Component of the 90S pre-ribosome involved in the maturation of rRNAs. Required for early cleavages of the pre-RNAs in the 40S ribosomal subunit maturation pathway.</text>
</comment>
<evidence type="ECO:0000256" key="3">
    <source>
        <dbReference type="ARBA" id="ARBA00022517"/>
    </source>
</evidence>
<comment type="subunit">
    <text evidence="9">Associates with 90S and pre-40S pre-ribosomal particles.</text>
</comment>
<feature type="compositionally biased region" description="Acidic residues" evidence="10">
    <location>
        <begin position="160"/>
        <end position="175"/>
    </location>
</feature>
<gene>
    <name evidence="11" type="ORF">BJ322DRAFT_1053961</name>
</gene>
<evidence type="ECO:0000256" key="1">
    <source>
        <dbReference type="ARBA" id="ARBA00004604"/>
    </source>
</evidence>
<evidence type="ECO:0000313" key="12">
    <source>
        <dbReference type="Proteomes" id="UP000736335"/>
    </source>
</evidence>
<evidence type="ECO:0000256" key="9">
    <source>
        <dbReference type="RuleBase" id="RU368027"/>
    </source>
</evidence>
<dbReference type="GO" id="GO:0005730">
    <property type="term" value="C:nucleolus"/>
    <property type="evidence" value="ECO:0007669"/>
    <property type="project" value="UniProtKB-SubCell"/>
</dbReference>
<name>A0A9P6HJB8_9AGAM</name>
<comment type="similarity">
    <text evidence="2 9">Belongs to the RRP36 family.</text>
</comment>
<feature type="region of interest" description="Disordered" evidence="10">
    <location>
        <begin position="303"/>
        <end position="345"/>
    </location>
</feature>
<dbReference type="EMBL" id="WIUZ02000005">
    <property type="protein sequence ID" value="KAF9787180.1"/>
    <property type="molecule type" value="Genomic_DNA"/>
</dbReference>
<comment type="caution">
    <text evidence="11">The sequence shown here is derived from an EMBL/GenBank/DDBJ whole genome shotgun (WGS) entry which is preliminary data.</text>
</comment>
<reference evidence="11" key="2">
    <citation type="submission" date="2020-11" db="EMBL/GenBank/DDBJ databases">
        <authorList>
            <consortium name="DOE Joint Genome Institute"/>
            <person name="Kuo A."/>
            <person name="Miyauchi S."/>
            <person name="Kiss E."/>
            <person name="Drula E."/>
            <person name="Kohler A."/>
            <person name="Sanchez-Garcia M."/>
            <person name="Andreopoulos B."/>
            <person name="Barry K.W."/>
            <person name="Bonito G."/>
            <person name="Buee M."/>
            <person name="Carver A."/>
            <person name="Chen C."/>
            <person name="Cichocki N."/>
            <person name="Clum A."/>
            <person name="Culley D."/>
            <person name="Crous P.W."/>
            <person name="Fauchery L."/>
            <person name="Girlanda M."/>
            <person name="Hayes R."/>
            <person name="Keri Z."/>
            <person name="Labutti K."/>
            <person name="Lipzen A."/>
            <person name="Lombard V."/>
            <person name="Magnuson J."/>
            <person name="Maillard F."/>
            <person name="Morin E."/>
            <person name="Murat C."/>
            <person name="Nolan M."/>
            <person name="Ohm R."/>
            <person name="Pangilinan J."/>
            <person name="Pereira M."/>
            <person name="Perotto S."/>
            <person name="Peter M."/>
            <person name="Riley R."/>
            <person name="Sitrit Y."/>
            <person name="Stielow B."/>
            <person name="Szollosi G."/>
            <person name="Zifcakova L."/>
            <person name="Stursova M."/>
            <person name="Spatafora J.W."/>
            <person name="Tedersoo L."/>
            <person name="Vaario L.-M."/>
            <person name="Yamada A."/>
            <person name="Yan M."/>
            <person name="Wang P."/>
            <person name="Xu J."/>
            <person name="Bruns T."/>
            <person name="Baldrian P."/>
            <person name="Vilgalys R."/>
            <person name="Henrissat B."/>
            <person name="Grigoriev I.V."/>
            <person name="Hibbett D."/>
            <person name="Nagy L.G."/>
            <person name="Martin F.M."/>
        </authorList>
    </citation>
    <scope>NUCLEOTIDE SEQUENCE</scope>
    <source>
        <strain evidence="11">UH-Tt-Lm1</strain>
    </source>
</reference>
<feature type="region of interest" description="Disordered" evidence="10">
    <location>
        <begin position="1"/>
        <end position="136"/>
    </location>
</feature>
<feature type="region of interest" description="Disordered" evidence="10">
    <location>
        <begin position="151"/>
        <end position="229"/>
    </location>
</feature>
<feature type="compositionally biased region" description="Basic and acidic residues" evidence="10">
    <location>
        <begin position="8"/>
        <end position="18"/>
    </location>
</feature>
<feature type="region of interest" description="Disordered" evidence="10">
    <location>
        <begin position="358"/>
        <end position="419"/>
    </location>
</feature>
<dbReference type="Proteomes" id="UP000736335">
    <property type="component" value="Unassembled WGS sequence"/>
</dbReference>
<comment type="subcellular location">
    <subcellularLocation>
        <location evidence="1 9">Nucleus</location>
        <location evidence="1 9">Nucleolus</location>
    </subcellularLocation>
</comment>
<dbReference type="InterPro" id="IPR009292">
    <property type="entry name" value="RRP36"/>
</dbReference>
<evidence type="ECO:0000256" key="8">
    <source>
        <dbReference type="ARBA" id="ARBA00025053"/>
    </source>
</evidence>
<evidence type="ECO:0000256" key="6">
    <source>
        <dbReference type="ARBA" id="ARBA00023242"/>
    </source>
</evidence>
<dbReference type="Pfam" id="PF06102">
    <property type="entry name" value="RRP36"/>
    <property type="match status" value="1"/>
</dbReference>
<keyword evidence="6 9" id="KW-0539">Nucleus</keyword>
<dbReference type="PANTHER" id="PTHR21738:SF0">
    <property type="entry name" value="RIBOSOMAL RNA PROCESSING PROTEIN 36 HOMOLOG"/>
    <property type="match status" value="1"/>
</dbReference>
<dbReference type="GO" id="GO:0030686">
    <property type="term" value="C:90S preribosome"/>
    <property type="evidence" value="ECO:0007669"/>
    <property type="project" value="TreeGrafter"/>
</dbReference>
<feature type="compositionally biased region" description="Acidic residues" evidence="10">
    <location>
        <begin position="82"/>
        <end position="95"/>
    </location>
</feature>